<name>Q5FAM6_CAEEL</name>
<dbReference type="KEGG" id="cel:CELE_Y49C4A.2"/>
<feature type="transmembrane region" description="Helical" evidence="1">
    <location>
        <begin position="215"/>
        <end position="239"/>
    </location>
</feature>
<feature type="transmembrane region" description="Helical" evidence="1">
    <location>
        <begin position="251"/>
        <end position="270"/>
    </location>
</feature>
<feature type="transmembrane region" description="Helical" evidence="1">
    <location>
        <begin position="76"/>
        <end position="100"/>
    </location>
</feature>
<evidence type="ECO:0000313" key="2">
    <source>
        <dbReference type="EMBL" id="CCD72457.1"/>
    </source>
</evidence>
<dbReference type="RefSeq" id="NP_503301.2">
    <property type="nucleotide sequence ID" value="NM_070900.2"/>
</dbReference>
<dbReference type="PaxDb" id="6239-Y49C4A.2"/>
<dbReference type="SMR" id="Q5FAM6"/>
<dbReference type="PANTHER" id="PTHR10664">
    <property type="entry name" value="SERPENTINE RECEPTOR-C.ELEGANS"/>
    <property type="match status" value="1"/>
</dbReference>
<dbReference type="HOGENOM" id="CLU_059075_1_0_1"/>
<dbReference type="AGR" id="WB:WBGene00021707"/>
<evidence type="ECO:0000313" key="3">
    <source>
        <dbReference type="Proteomes" id="UP000001940"/>
    </source>
</evidence>
<dbReference type="GeneID" id="3565932"/>
<keyword evidence="3" id="KW-1185">Reference proteome</keyword>
<reference evidence="2 3" key="1">
    <citation type="journal article" date="1998" name="Science">
        <title>Genome sequence of the nematode C. elegans: a platform for investigating biology.</title>
        <authorList>
            <consortium name="The C. elegans sequencing consortium"/>
            <person name="Sulson J.E."/>
            <person name="Waterston R."/>
        </authorList>
    </citation>
    <scope>NUCLEOTIDE SEQUENCE [LARGE SCALE GENOMIC DNA]</scope>
    <source>
        <strain evidence="2 3">Bristol N2</strain>
    </source>
</reference>
<dbReference type="PANTHER" id="PTHR10664:SF42">
    <property type="entry name" value="SERPENTINE RECEPTOR, CLASS BC (CLASS B-LIKE)"/>
    <property type="match status" value="1"/>
</dbReference>
<dbReference type="AlphaFoldDB" id="Q5FAM6"/>
<gene>
    <name evidence="2 4" type="primary">srbc-38</name>
    <name evidence="2" type="ORF">CELE_Y49C4A.2</name>
    <name evidence="4" type="ORF">Y49C4A.2</name>
</gene>
<dbReference type="CTD" id="3565932"/>
<dbReference type="Pfam" id="PF10316">
    <property type="entry name" value="7TM_GPCR_Srbc"/>
    <property type="match status" value="1"/>
</dbReference>
<sequence>MKVFIEFACLIGLACAIVVIILNLNLICKFVLNNSKRKNDMHLFYFRFVLDILLGISFFIYIGFSFLLELFPEDYLFLIVLLGLLFFNVAATRSIIALTIGIERTVAAYFPKTYQKVQFKFLNWIVISGAIIFGGTEPFVLFGFCSYQMEIPSTCRFFGCAINTCFNSFWSVHRTIIFTTIVILSILLAAKLFILNHFQLGVTNKMLSKANRLALIDVCTVFIFDIIPAVCGNLWPIAYIFSFDNVGPYNFYLKIFGCSIETIIVSSVIMRSKSKISKNSPVIAISRVTAISRVIIS</sequence>
<feature type="transmembrane region" description="Helical" evidence="1">
    <location>
        <begin position="6"/>
        <end position="32"/>
    </location>
</feature>
<proteinExistence type="predicted"/>
<dbReference type="InterPro" id="IPR019420">
    <property type="entry name" value="7TM_GPCR_serpentine_rcpt_Srbc"/>
</dbReference>
<dbReference type="UCSC" id="Y49C4A.2">
    <property type="organism name" value="c. elegans"/>
</dbReference>
<keyword evidence="1" id="KW-0472">Membrane</keyword>
<evidence type="ECO:0000256" key="1">
    <source>
        <dbReference type="SAM" id="Phobius"/>
    </source>
</evidence>
<dbReference type="STRING" id="6239.Y49C4A.2.1"/>
<dbReference type="WormBase" id="Y49C4A.2">
    <property type="protein sequence ID" value="CE38121"/>
    <property type="gene ID" value="WBGene00021707"/>
    <property type="gene designation" value="srbc-38"/>
</dbReference>
<feature type="transmembrane region" description="Helical" evidence="1">
    <location>
        <begin position="44"/>
        <end position="64"/>
    </location>
</feature>
<dbReference type="eggNOG" id="ENOG502TFUK">
    <property type="taxonomic scope" value="Eukaryota"/>
</dbReference>
<feature type="transmembrane region" description="Helical" evidence="1">
    <location>
        <begin position="121"/>
        <end position="144"/>
    </location>
</feature>
<accession>Q5FAM6</accession>
<dbReference type="EMBL" id="BX284605">
    <property type="protein sequence ID" value="CCD72457.1"/>
    <property type="molecule type" value="Genomic_DNA"/>
</dbReference>
<dbReference type="Proteomes" id="UP000001940">
    <property type="component" value="Chromosome V"/>
</dbReference>
<protein>
    <submittedName>
        <fullName evidence="2">Serpentine Receptor, class BC (Class B-like)</fullName>
    </submittedName>
</protein>
<dbReference type="InParanoid" id="Q5FAM6"/>
<dbReference type="PhylomeDB" id="Q5FAM6"/>
<evidence type="ECO:0000313" key="4">
    <source>
        <dbReference type="WormBase" id="Y49C4A.2"/>
    </source>
</evidence>
<feature type="transmembrane region" description="Helical" evidence="1">
    <location>
        <begin position="176"/>
        <end position="194"/>
    </location>
</feature>
<keyword evidence="1" id="KW-1133">Transmembrane helix</keyword>
<keyword evidence="1" id="KW-0812">Transmembrane</keyword>
<organism evidence="2 3">
    <name type="scientific">Caenorhabditis elegans</name>
    <dbReference type="NCBI Taxonomy" id="6239"/>
    <lineage>
        <taxon>Eukaryota</taxon>
        <taxon>Metazoa</taxon>
        <taxon>Ecdysozoa</taxon>
        <taxon>Nematoda</taxon>
        <taxon>Chromadorea</taxon>
        <taxon>Rhabditida</taxon>
        <taxon>Rhabditina</taxon>
        <taxon>Rhabditomorpha</taxon>
        <taxon>Rhabditoidea</taxon>
        <taxon>Rhabditidae</taxon>
        <taxon>Peloderinae</taxon>
        <taxon>Caenorhabditis</taxon>
    </lineage>
</organism>
<keyword evidence="2" id="KW-0675">Receptor</keyword>